<feature type="compositionally biased region" description="Polar residues" evidence="1">
    <location>
        <begin position="93"/>
        <end position="102"/>
    </location>
</feature>
<evidence type="ECO:0000313" key="3">
    <source>
        <dbReference type="EMBL" id="KAJ7024208.1"/>
    </source>
</evidence>
<evidence type="ECO:0000259" key="2">
    <source>
        <dbReference type="Pfam" id="PF01693"/>
    </source>
</evidence>
<name>A0AAD6SAL9_9AGAR</name>
<feature type="compositionally biased region" description="Polar residues" evidence="1">
    <location>
        <begin position="147"/>
        <end position="179"/>
    </location>
</feature>
<accession>A0AAD6SAL9</accession>
<dbReference type="Proteomes" id="UP001218188">
    <property type="component" value="Unassembled WGS sequence"/>
</dbReference>
<feature type="region of interest" description="Disordered" evidence="1">
    <location>
        <begin position="82"/>
        <end position="199"/>
    </location>
</feature>
<dbReference type="Pfam" id="PF01693">
    <property type="entry name" value="Cauli_VI"/>
    <property type="match status" value="1"/>
</dbReference>
<sequence length="252" mass="25920">MTTQRCAVPFHPDPGQPTHPTGPKHYLVTGPNVVKPGAYSSWTSADAQYKGVSGATLKGYKSWSALESAWWAGCDRGEHKHPGNLPLSVPGSPKNSPQSSRGNPPLSADGSFSKSLPMPPRLSRSSSLASGSHSSSRTSASSPGSHLQPSTSGTRAVSSTCGSRSGTGASPAPQTSVTVSRTPTPAEAASAAPTSARPLPVSVPHMLPVDPSALPVSSKGAAHAPIAGKMAYTVRMDGPLETRTYARVMLDY</sequence>
<dbReference type="InterPro" id="IPR011320">
    <property type="entry name" value="RNase_H1_N"/>
</dbReference>
<evidence type="ECO:0000256" key="1">
    <source>
        <dbReference type="SAM" id="MobiDB-lite"/>
    </source>
</evidence>
<feature type="compositionally biased region" description="Low complexity" evidence="1">
    <location>
        <begin position="113"/>
        <end position="145"/>
    </location>
</feature>
<dbReference type="AlphaFoldDB" id="A0AAD6SAL9"/>
<dbReference type="EMBL" id="JARJCM010000173">
    <property type="protein sequence ID" value="KAJ7024208.1"/>
    <property type="molecule type" value="Genomic_DNA"/>
</dbReference>
<proteinExistence type="predicted"/>
<reference evidence="3" key="1">
    <citation type="submission" date="2023-03" db="EMBL/GenBank/DDBJ databases">
        <title>Massive genome expansion in bonnet fungi (Mycena s.s.) driven by repeated elements and novel gene families across ecological guilds.</title>
        <authorList>
            <consortium name="Lawrence Berkeley National Laboratory"/>
            <person name="Harder C.B."/>
            <person name="Miyauchi S."/>
            <person name="Viragh M."/>
            <person name="Kuo A."/>
            <person name="Thoen E."/>
            <person name="Andreopoulos B."/>
            <person name="Lu D."/>
            <person name="Skrede I."/>
            <person name="Drula E."/>
            <person name="Henrissat B."/>
            <person name="Morin E."/>
            <person name="Kohler A."/>
            <person name="Barry K."/>
            <person name="LaButti K."/>
            <person name="Morin E."/>
            <person name="Salamov A."/>
            <person name="Lipzen A."/>
            <person name="Mereny Z."/>
            <person name="Hegedus B."/>
            <person name="Baldrian P."/>
            <person name="Stursova M."/>
            <person name="Weitz H."/>
            <person name="Taylor A."/>
            <person name="Grigoriev I.V."/>
            <person name="Nagy L.G."/>
            <person name="Martin F."/>
            <person name="Kauserud H."/>
        </authorList>
    </citation>
    <scope>NUCLEOTIDE SEQUENCE</scope>
    <source>
        <strain evidence="3">CBHHK200</strain>
    </source>
</reference>
<keyword evidence="4" id="KW-1185">Reference proteome</keyword>
<organism evidence="3 4">
    <name type="scientific">Mycena alexandri</name>
    <dbReference type="NCBI Taxonomy" id="1745969"/>
    <lineage>
        <taxon>Eukaryota</taxon>
        <taxon>Fungi</taxon>
        <taxon>Dikarya</taxon>
        <taxon>Basidiomycota</taxon>
        <taxon>Agaricomycotina</taxon>
        <taxon>Agaricomycetes</taxon>
        <taxon>Agaricomycetidae</taxon>
        <taxon>Agaricales</taxon>
        <taxon>Marasmiineae</taxon>
        <taxon>Mycenaceae</taxon>
        <taxon>Mycena</taxon>
    </lineage>
</organism>
<gene>
    <name evidence="3" type="ORF">C8F04DRAFT_1192629</name>
</gene>
<feature type="compositionally biased region" description="Low complexity" evidence="1">
    <location>
        <begin position="180"/>
        <end position="198"/>
    </location>
</feature>
<evidence type="ECO:0000313" key="4">
    <source>
        <dbReference type="Proteomes" id="UP001218188"/>
    </source>
</evidence>
<comment type="caution">
    <text evidence="3">The sequence shown here is derived from an EMBL/GenBank/DDBJ whole genome shotgun (WGS) entry which is preliminary data.</text>
</comment>
<protein>
    <recommendedName>
        <fullName evidence="2">Ribonuclease H1 N-terminal domain-containing protein</fullName>
    </recommendedName>
</protein>
<feature type="region of interest" description="Disordered" evidence="1">
    <location>
        <begin position="1"/>
        <end position="24"/>
    </location>
</feature>
<feature type="domain" description="Ribonuclease H1 N-terminal" evidence="2">
    <location>
        <begin position="35"/>
        <end position="62"/>
    </location>
</feature>